<dbReference type="SMART" id="SM00751">
    <property type="entry name" value="BSD"/>
    <property type="match status" value="1"/>
</dbReference>
<keyword evidence="5" id="KW-1185">Reference proteome</keyword>
<evidence type="ECO:0000313" key="5">
    <source>
        <dbReference type="Proteomes" id="UP000243579"/>
    </source>
</evidence>
<organism evidence="4 5">
    <name type="scientific">Achlya hypogyna</name>
    <name type="common">Oomycete</name>
    <name type="synonym">Protoachlya hypogyna</name>
    <dbReference type="NCBI Taxonomy" id="1202772"/>
    <lineage>
        <taxon>Eukaryota</taxon>
        <taxon>Sar</taxon>
        <taxon>Stramenopiles</taxon>
        <taxon>Oomycota</taxon>
        <taxon>Saprolegniomycetes</taxon>
        <taxon>Saprolegniales</taxon>
        <taxon>Achlyaceae</taxon>
        <taxon>Achlya</taxon>
    </lineage>
</organism>
<dbReference type="OrthoDB" id="72325at2759"/>
<dbReference type="EMBL" id="JNBR01000334">
    <property type="protein sequence ID" value="OQR95143.1"/>
    <property type="molecule type" value="Genomic_DNA"/>
</dbReference>
<feature type="region of interest" description="Disordered" evidence="2">
    <location>
        <begin position="371"/>
        <end position="405"/>
    </location>
</feature>
<protein>
    <recommendedName>
        <fullName evidence="3">BSD domain-containing protein</fullName>
    </recommendedName>
</protein>
<evidence type="ECO:0000313" key="4">
    <source>
        <dbReference type="EMBL" id="OQR95143.1"/>
    </source>
</evidence>
<name>A0A1V9ZAX5_ACHHY</name>
<feature type="coiled-coil region" evidence="1">
    <location>
        <begin position="315"/>
        <end position="365"/>
    </location>
</feature>
<reference evidence="4 5" key="1">
    <citation type="journal article" date="2014" name="Genome Biol. Evol.">
        <title>The secreted proteins of Achlya hypogyna and Thraustotheca clavata identify the ancestral oomycete secretome and reveal gene acquisitions by horizontal gene transfer.</title>
        <authorList>
            <person name="Misner I."/>
            <person name="Blouin N."/>
            <person name="Leonard G."/>
            <person name="Richards T.A."/>
            <person name="Lane C.E."/>
        </authorList>
    </citation>
    <scope>NUCLEOTIDE SEQUENCE [LARGE SCALE GENOMIC DNA]</scope>
    <source>
        <strain evidence="4 5">ATCC 48635</strain>
    </source>
</reference>
<dbReference type="AlphaFoldDB" id="A0A1V9ZAX5"/>
<feature type="compositionally biased region" description="Basic and acidic residues" evidence="2">
    <location>
        <begin position="389"/>
        <end position="405"/>
    </location>
</feature>
<evidence type="ECO:0000256" key="1">
    <source>
        <dbReference type="SAM" id="Coils"/>
    </source>
</evidence>
<evidence type="ECO:0000259" key="3">
    <source>
        <dbReference type="PROSITE" id="PS50858"/>
    </source>
</evidence>
<dbReference type="Gene3D" id="1.10.3970.10">
    <property type="entry name" value="BSD domain"/>
    <property type="match status" value="1"/>
</dbReference>
<dbReference type="Pfam" id="PF03909">
    <property type="entry name" value="BSD"/>
    <property type="match status" value="1"/>
</dbReference>
<feature type="domain" description="BSD" evidence="3">
    <location>
        <begin position="69"/>
        <end position="121"/>
    </location>
</feature>
<feature type="coiled-coil region" evidence="1">
    <location>
        <begin position="121"/>
        <end position="222"/>
    </location>
</feature>
<dbReference type="InterPro" id="IPR035925">
    <property type="entry name" value="BSD_dom_sf"/>
</dbReference>
<keyword evidence="1" id="KW-0175">Coiled coil</keyword>
<comment type="caution">
    <text evidence="4">The sequence shown here is derived from an EMBL/GenBank/DDBJ whole genome shotgun (WGS) entry which is preliminary data.</text>
</comment>
<dbReference type="PROSITE" id="PS50858">
    <property type="entry name" value="BSD"/>
    <property type="match status" value="1"/>
</dbReference>
<evidence type="ECO:0000256" key="2">
    <source>
        <dbReference type="SAM" id="MobiDB-lite"/>
    </source>
</evidence>
<proteinExistence type="predicted"/>
<sequence>MWLYEAANSAAKQAKERVAQVQEKVTEKASIIVAQVQDEAQTLLNSMSLQQQNPVDDIIFEELDDYKDFQDVFDLDDKTEEVAEILKEDTYISDLHTAIVPEQLSYKEFWTRYYFRQFTRQREEEEQAKREEVRRLQLQKEKEAREEREREARAAYAARMEEERLAAEAAEDLAMWKEQVDHLQQVIRSLEAGEQQKFQALCDDYEAKMAQVTLQIDDAKASGYEEGIAESEQIVAKLRAETSQEHAEVTAFLRHLVAPGTTTLPELPVTSLLDMELAQQLWALRSGAATVTSDETHTKELDLWKARAMKMKKLKDEADAEVAAAKAAVATAEATAFAAGEAAAKAAAAAQIAALEQALAAQSAQLQALGGATPLPTELPDAAASDAKNPSEAKESSRDDWGEWD</sequence>
<dbReference type="SUPFAM" id="SSF140383">
    <property type="entry name" value="BSD domain-like"/>
    <property type="match status" value="1"/>
</dbReference>
<accession>A0A1V9ZAX5</accession>
<dbReference type="InterPro" id="IPR005607">
    <property type="entry name" value="BSD_dom"/>
</dbReference>
<dbReference type="Proteomes" id="UP000243579">
    <property type="component" value="Unassembled WGS sequence"/>
</dbReference>
<gene>
    <name evidence="4" type="ORF">ACHHYP_00373</name>
</gene>